<sequence>MRPIRIAISGAQCSGKTTLINLMKKHSYFKNFDFIESFSNKIAKTNKKHSENTNLVTQLQMLYYSISALKSISIPTVHDRCILDVIVYTGINKDIDLRLFTDSLIKYYKQFDFIFVLDSENIPLESNGVRSIDPEFRSKINNIFKKVDLENVVHLDSKLDPDSRILKIIETIKSKTN</sequence>
<protein>
    <recommendedName>
        <fullName evidence="1">NadR/Ttd14 AAA domain-containing protein</fullName>
    </recommendedName>
</protein>
<feature type="domain" description="NadR/Ttd14 AAA" evidence="1">
    <location>
        <begin position="5"/>
        <end position="146"/>
    </location>
</feature>
<proteinExistence type="predicted"/>
<dbReference type="Proteomes" id="UP000290538">
    <property type="component" value="Segment"/>
</dbReference>
<dbReference type="Gene3D" id="3.40.50.300">
    <property type="entry name" value="P-loop containing nucleotide triphosphate hydrolases"/>
    <property type="match status" value="1"/>
</dbReference>
<dbReference type="EMBL" id="MK408758">
    <property type="protein sequence ID" value="QAU04742.1"/>
    <property type="molecule type" value="Genomic_DNA"/>
</dbReference>
<name>A0A410T6Y9_9CAUD</name>
<reference evidence="2 3" key="1">
    <citation type="submission" date="2019-01" db="EMBL/GenBank/DDBJ databases">
        <title>Complete genome sequence of Campylobacter bacteriophage CP20.</title>
        <authorList>
            <person name="Connerton I.F."/>
        </authorList>
    </citation>
    <scope>NUCLEOTIDE SEQUENCE [LARGE SCALE GENOMIC DNA]</scope>
</reference>
<accession>A0A410T6Y9</accession>
<dbReference type="InterPro" id="IPR038727">
    <property type="entry name" value="NadR/Ttd14_AAA_dom"/>
</dbReference>
<evidence type="ECO:0000313" key="2">
    <source>
        <dbReference type="EMBL" id="QAU04742.1"/>
    </source>
</evidence>
<organism evidence="2 3">
    <name type="scientific">Campylobacter phage CP20</name>
    <dbReference type="NCBI Taxonomy" id="2506428"/>
    <lineage>
        <taxon>Viruses</taxon>
        <taxon>Duplodnaviria</taxon>
        <taxon>Heunggongvirae</taxon>
        <taxon>Uroviricota</taxon>
        <taxon>Caudoviricetes</taxon>
        <taxon>Connertonviridae</taxon>
        <taxon>Firehammervirus</taxon>
        <taxon>Firehammervirus CPt10</taxon>
    </lineage>
</organism>
<evidence type="ECO:0000259" key="1">
    <source>
        <dbReference type="Pfam" id="PF13521"/>
    </source>
</evidence>
<dbReference type="InterPro" id="IPR027417">
    <property type="entry name" value="P-loop_NTPase"/>
</dbReference>
<evidence type="ECO:0000313" key="3">
    <source>
        <dbReference type="Proteomes" id="UP000290538"/>
    </source>
</evidence>
<dbReference type="Pfam" id="PF13521">
    <property type="entry name" value="AAA_28"/>
    <property type="match status" value="1"/>
</dbReference>
<dbReference type="SUPFAM" id="SSF52540">
    <property type="entry name" value="P-loop containing nucleoside triphosphate hydrolases"/>
    <property type="match status" value="1"/>
</dbReference>